<dbReference type="PANTHER" id="PTHR23092">
    <property type="entry name" value="POLY(A) RNA POLYMERASE"/>
    <property type="match status" value="1"/>
</dbReference>
<dbReference type="InterPro" id="IPR054708">
    <property type="entry name" value="MTPAP-like_central"/>
</dbReference>
<dbReference type="Gene3D" id="1.10.1410.10">
    <property type="match status" value="1"/>
</dbReference>
<dbReference type="GO" id="GO:0003729">
    <property type="term" value="F:mRNA binding"/>
    <property type="evidence" value="ECO:0007669"/>
    <property type="project" value="TreeGrafter"/>
</dbReference>
<dbReference type="PANTHER" id="PTHR23092:SF15">
    <property type="entry name" value="INACTIVE NON-CANONICAL POLY(A) RNA POLYMERASE PROTEIN TRF4-2-RELATED"/>
    <property type="match status" value="1"/>
</dbReference>
<dbReference type="GO" id="GO:0005730">
    <property type="term" value="C:nucleolus"/>
    <property type="evidence" value="ECO:0007669"/>
    <property type="project" value="TreeGrafter"/>
</dbReference>
<feature type="domain" description="Poly(A) RNA polymerase mitochondrial-like central palm" evidence="1">
    <location>
        <begin position="39"/>
        <end position="157"/>
    </location>
</feature>
<proteinExistence type="predicted"/>
<dbReference type="AlphaFoldDB" id="A0A6A7C4V5"/>
<keyword evidence="3" id="KW-1185">Reference proteome</keyword>
<dbReference type="SUPFAM" id="SSF81301">
    <property type="entry name" value="Nucleotidyltransferase"/>
    <property type="match status" value="1"/>
</dbReference>
<dbReference type="GO" id="GO:0010605">
    <property type="term" value="P:negative regulation of macromolecule metabolic process"/>
    <property type="evidence" value="ECO:0007669"/>
    <property type="project" value="UniProtKB-ARBA"/>
</dbReference>
<dbReference type="GO" id="GO:0031499">
    <property type="term" value="C:TRAMP complex"/>
    <property type="evidence" value="ECO:0007669"/>
    <property type="project" value="TreeGrafter"/>
</dbReference>
<evidence type="ECO:0000313" key="3">
    <source>
        <dbReference type="Proteomes" id="UP000799421"/>
    </source>
</evidence>
<dbReference type="InterPro" id="IPR043519">
    <property type="entry name" value="NT_sf"/>
</dbReference>
<name>A0A6A7C4V5_9PEZI</name>
<evidence type="ECO:0000313" key="2">
    <source>
        <dbReference type="EMBL" id="KAF2862277.1"/>
    </source>
</evidence>
<dbReference type="Pfam" id="PF22600">
    <property type="entry name" value="MTPAP-like_central"/>
    <property type="match status" value="1"/>
</dbReference>
<organism evidence="2 3">
    <name type="scientific">Piedraia hortae CBS 480.64</name>
    <dbReference type="NCBI Taxonomy" id="1314780"/>
    <lineage>
        <taxon>Eukaryota</taxon>
        <taxon>Fungi</taxon>
        <taxon>Dikarya</taxon>
        <taxon>Ascomycota</taxon>
        <taxon>Pezizomycotina</taxon>
        <taxon>Dothideomycetes</taxon>
        <taxon>Dothideomycetidae</taxon>
        <taxon>Capnodiales</taxon>
        <taxon>Piedraiaceae</taxon>
        <taxon>Piedraia</taxon>
    </lineage>
</organism>
<dbReference type="GO" id="GO:0031123">
    <property type="term" value="P:RNA 3'-end processing"/>
    <property type="evidence" value="ECO:0007669"/>
    <property type="project" value="TreeGrafter"/>
</dbReference>
<dbReference type="GO" id="GO:1990817">
    <property type="term" value="F:poly(A) RNA polymerase activity"/>
    <property type="evidence" value="ECO:0007669"/>
    <property type="project" value="InterPro"/>
</dbReference>
<dbReference type="EMBL" id="MU005967">
    <property type="protein sequence ID" value="KAF2862277.1"/>
    <property type="molecule type" value="Genomic_DNA"/>
</dbReference>
<dbReference type="InterPro" id="IPR045862">
    <property type="entry name" value="Trf4-like"/>
</dbReference>
<gene>
    <name evidence="2" type="ORF">K470DRAFT_269261</name>
</gene>
<accession>A0A6A7C4V5</accession>
<reference evidence="2" key="1">
    <citation type="journal article" date="2020" name="Stud. Mycol.">
        <title>101 Dothideomycetes genomes: a test case for predicting lifestyles and emergence of pathogens.</title>
        <authorList>
            <person name="Haridas S."/>
            <person name="Albert R."/>
            <person name="Binder M."/>
            <person name="Bloem J."/>
            <person name="Labutti K."/>
            <person name="Salamov A."/>
            <person name="Andreopoulos B."/>
            <person name="Baker S."/>
            <person name="Barry K."/>
            <person name="Bills G."/>
            <person name="Bluhm B."/>
            <person name="Cannon C."/>
            <person name="Castanera R."/>
            <person name="Culley D."/>
            <person name="Daum C."/>
            <person name="Ezra D."/>
            <person name="Gonzalez J."/>
            <person name="Henrissat B."/>
            <person name="Kuo A."/>
            <person name="Liang C."/>
            <person name="Lipzen A."/>
            <person name="Lutzoni F."/>
            <person name="Magnuson J."/>
            <person name="Mondo S."/>
            <person name="Nolan M."/>
            <person name="Ohm R."/>
            <person name="Pangilinan J."/>
            <person name="Park H.-J."/>
            <person name="Ramirez L."/>
            <person name="Alfaro M."/>
            <person name="Sun H."/>
            <person name="Tritt A."/>
            <person name="Yoshinaga Y."/>
            <person name="Zwiers L.-H."/>
            <person name="Turgeon B."/>
            <person name="Goodwin S."/>
            <person name="Spatafora J."/>
            <person name="Crous P."/>
            <person name="Grigoriev I."/>
        </authorList>
    </citation>
    <scope>NUCLEOTIDE SEQUENCE</scope>
    <source>
        <strain evidence="2">CBS 480.64</strain>
    </source>
</reference>
<sequence>MPIATADKQFWAVKRIPVPWDTTPSERKTLDVRSLMNLEIHRFTRWARQTSAENAARQAVAEAAGRVITATINDCPVEIFGSEITGLALPTSDVDIRVCLPHVENLPSSEAFVESINTMKSLFAAFQASGEFSLVKLRQARYPIINLQHKETGVALQVVCAPSTNKQQEITKTFLSELPQLEPLYLFLRSTLGVRGLADVFNGGTGSYGLFIMIVAALQRRGRTLPSPNDLTSDLMHMLEFYKDFDPHRYGLCVSRPFLKHDEDPSAVKALMSSAYDRNDPVRAGQYAIGKTRPLQPYLLCLQDPANPLNDLGRKGNAFKHVQKTFEELSKALRERLDGHGKKGDLLYPFVGRVYQVQEKFRSRLASWGEERIAENRHHE</sequence>
<dbReference type="Proteomes" id="UP000799421">
    <property type="component" value="Unassembled WGS sequence"/>
</dbReference>
<dbReference type="Gene3D" id="3.30.460.10">
    <property type="entry name" value="Beta Polymerase, domain 2"/>
    <property type="match status" value="1"/>
</dbReference>
<dbReference type="GO" id="GO:0043634">
    <property type="term" value="P:polyadenylation-dependent ncRNA catabolic process"/>
    <property type="evidence" value="ECO:0007669"/>
    <property type="project" value="TreeGrafter"/>
</dbReference>
<evidence type="ECO:0000259" key="1">
    <source>
        <dbReference type="Pfam" id="PF22600"/>
    </source>
</evidence>
<protein>
    <recommendedName>
        <fullName evidence="1">Poly(A) RNA polymerase mitochondrial-like central palm domain-containing protein</fullName>
    </recommendedName>
</protein>
<dbReference type="SUPFAM" id="SSF81631">
    <property type="entry name" value="PAP/OAS1 substrate-binding domain"/>
    <property type="match status" value="1"/>
</dbReference>
<dbReference type="OrthoDB" id="273917at2759"/>